<reference evidence="2 3" key="1">
    <citation type="submission" date="2017-08" db="EMBL/GenBank/DDBJ databases">
        <title>Infants hospitalized years apart are colonized by the same room-sourced microbial strains.</title>
        <authorList>
            <person name="Brooks B."/>
            <person name="Olm M.R."/>
            <person name="Firek B.A."/>
            <person name="Baker R."/>
            <person name="Thomas B.C."/>
            <person name="Morowitz M.J."/>
            <person name="Banfield J.F."/>
        </authorList>
    </citation>
    <scope>NUCLEOTIDE SEQUENCE [LARGE SCALE GENOMIC DNA]</scope>
    <source>
        <strain evidence="2">S2_005_003_R2_41</strain>
    </source>
</reference>
<name>A0A2W5QIV9_VARPD</name>
<evidence type="ECO:0000313" key="2">
    <source>
        <dbReference type="EMBL" id="PZQ74755.1"/>
    </source>
</evidence>
<dbReference type="AlphaFoldDB" id="A0A2W5QIV9"/>
<accession>A0A2W5QIV9</accession>
<feature type="domain" description="Putative DNA-binding" evidence="1">
    <location>
        <begin position="7"/>
        <end position="92"/>
    </location>
</feature>
<sequence>MTALHSFEQDFVGALFADEAHGACAPGWTAQPGFAVYRNTVRKGCIDALEANFPAVARLVGRDWLRAAAARHLAGHPPSDPCLLHYGEGFADTLAELAGDELPYLHGVAALDRLWTASHTAADAPVLPADSLAGLPPEALAALRLQPHPAARWHGSGTLPLHSIWSANRSGDAAALEALTTLEWAGESTLLTRPIAEVIWQPLPAGGCAFLDACARGDRLDDAAAAALDTHPHTDLAAMLAQLLQAGTFTTSTGSPP</sequence>
<gene>
    <name evidence="2" type="ORF">DI563_11490</name>
</gene>
<dbReference type="Proteomes" id="UP000249135">
    <property type="component" value="Unassembled WGS sequence"/>
</dbReference>
<dbReference type="Gene3D" id="1.10.150.690">
    <property type="entry name" value="DUF2063"/>
    <property type="match status" value="1"/>
</dbReference>
<dbReference type="EMBL" id="QFPP01000115">
    <property type="protein sequence ID" value="PZQ74755.1"/>
    <property type="molecule type" value="Genomic_DNA"/>
</dbReference>
<dbReference type="InterPro" id="IPR018640">
    <property type="entry name" value="DUF2063"/>
</dbReference>
<comment type="caution">
    <text evidence="2">The sequence shown here is derived from an EMBL/GenBank/DDBJ whole genome shotgun (WGS) entry which is preliminary data.</text>
</comment>
<dbReference type="Pfam" id="PF09836">
    <property type="entry name" value="DUF2063"/>
    <property type="match status" value="1"/>
</dbReference>
<organism evidence="2 3">
    <name type="scientific">Variovorax paradoxus</name>
    <dbReference type="NCBI Taxonomy" id="34073"/>
    <lineage>
        <taxon>Bacteria</taxon>
        <taxon>Pseudomonadati</taxon>
        <taxon>Pseudomonadota</taxon>
        <taxon>Betaproteobacteria</taxon>
        <taxon>Burkholderiales</taxon>
        <taxon>Comamonadaceae</taxon>
        <taxon>Variovorax</taxon>
    </lineage>
</organism>
<proteinExistence type="predicted"/>
<evidence type="ECO:0000313" key="3">
    <source>
        <dbReference type="Proteomes" id="UP000249135"/>
    </source>
</evidence>
<evidence type="ECO:0000259" key="1">
    <source>
        <dbReference type="Pfam" id="PF09836"/>
    </source>
</evidence>
<protein>
    <submittedName>
        <fullName evidence="2">DUF2063 domain-containing protein</fullName>
    </submittedName>
</protein>
<dbReference type="InterPro" id="IPR044922">
    <property type="entry name" value="DUF2063_N_sf"/>
</dbReference>